<protein>
    <recommendedName>
        <fullName evidence="3">DUF2793 domain-containing protein</fullName>
    </recommendedName>
</protein>
<evidence type="ECO:0008006" key="3">
    <source>
        <dbReference type="Google" id="ProtNLM"/>
    </source>
</evidence>
<organism evidence="1 2">
    <name type="scientific">Phaeovulum vinaykumarii</name>
    <dbReference type="NCBI Taxonomy" id="407234"/>
    <lineage>
        <taxon>Bacteria</taxon>
        <taxon>Pseudomonadati</taxon>
        <taxon>Pseudomonadota</taxon>
        <taxon>Alphaproteobacteria</taxon>
        <taxon>Rhodobacterales</taxon>
        <taxon>Paracoccaceae</taxon>
        <taxon>Phaeovulum</taxon>
    </lineage>
</organism>
<proteinExistence type="predicted"/>
<dbReference type="OrthoDB" id="564699at2"/>
<dbReference type="Proteomes" id="UP000186098">
    <property type="component" value="Unassembled WGS sequence"/>
</dbReference>
<dbReference type="STRING" id="407234.SAMN05421795_10183"/>
<reference evidence="2" key="1">
    <citation type="submission" date="2017-01" db="EMBL/GenBank/DDBJ databases">
        <authorList>
            <person name="Varghese N."/>
            <person name="Submissions S."/>
        </authorList>
    </citation>
    <scope>NUCLEOTIDE SEQUENCE [LARGE SCALE GENOMIC DNA]</scope>
    <source>
        <strain evidence="2">DSM 18714</strain>
    </source>
</reference>
<dbReference type="AlphaFoldDB" id="A0A1N7JK07"/>
<dbReference type="EMBL" id="FTOM01000001">
    <property type="protein sequence ID" value="SIS49702.1"/>
    <property type="molecule type" value="Genomic_DNA"/>
</dbReference>
<sequence>MAETTRLALPFLEAAQAQKHVTVNEALVRLDGLVNPVLVSRSLGVPPVVVAEGACYGVPLGAVNAWAGHEGEIAIASNGGWVFAAPQAGWRVWIADEGQGAVHSGADWVAGALTLSPFGAGLIARVIEADHVIAAGASSTTAALIPAGGMVIGVSARVVAEITGTLSSWQLGNAGAPDRFGSGLGLGLGSWARGMLSAPMTFWAPETLVLTAMGGDFAAGTVRIAVHVVEITLPSV</sequence>
<gene>
    <name evidence="1" type="ORF">SAMN05421795_10183</name>
</gene>
<accession>A0A1N7JK07</accession>
<name>A0A1N7JK07_9RHOB</name>
<evidence type="ECO:0000313" key="1">
    <source>
        <dbReference type="EMBL" id="SIS49702.1"/>
    </source>
</evidence>
<dbReference type="RefSeq" id="WP_076362965.1">
    <property type="nucleotide sequence ID" value="NZ_FTOM01000001.1"/>
</dbReference>
<keyword evidence="2" id="KW-1185">Reference proteome</keyword>
<evidence type="ECO:0000313" key="2">
    <source>
        <dbReference type="Proteomes" id="UP000186098"/>
    </source>
</evidence>
<dbReference type="InterPro" id="IPR021251">
    <property type="entry name" value="DUF2793"/>
</dbReference>
<dbReference type="Pfam" id="PF10983">
    <property type="entry name" value="DUF2793"/>
    <property type="match status" value="1"/>
</dbReference>